<dbReference type="EMBL" id="JAWRVI010000124">
    <property type="protein sequence ID" value="KAK4075247.1"/>
    <property type="molecule type" value="Genomic_DNA"/>
</dbReference>
<evidence type="ECO:0000313" key="3">
    <source>
        <dbReference type="Proteomes" id="UP001287286"/>
    </source>
</evidence>
<sequence length="187" mass="20612">MRCKVITGSEADWGWSSTTRKPLAISEILAESSALDVHAHTPAHLYVPPWNPGFCDSTSSPPPATSPKQRRLESPGSSLGLDIVTSDPSRSPKLMLAKLGPSQGCALASPTRNDTTSYYYRSPGRKAAAPAPLQRHKLPTTPTHRSVPGKTQHRRRQADAQSYTIPFEQLGRTVMRLYQTRKLTRRL</sequence>
<protein>
    <submittedName>
        <fullName evidence="2">Uncharacterized protein</fullName>
    </submittedName>
</protein>
<gene>
    <name evidence="2" type="ORF">Purlil1_12700</name>
</gene>
<evidence type="ECO:0000256" key="1">
    <source>
        <dbReference type="SAM" id="MobiDB-lite"/>
    </source>
</evidence>
<evidence type="ECO:0000313" key="2">
    <source>
        <dbReference type="EMBL" id="KAK4075247.1"/>
    </source>
</evidence>
<proteinExistence type="predicted"/>
<comment type="caution">
    <text evidence="2">The sequence shown here is derived from an EMBL/GenBank/DDBJ whole genome shotgun (WGS) entry which is preliminary data.</text>
</comment>
<organism evidence="2 3">
    <name type="scientific">Purpureocillium lilacinum</name>
    <name type="common">Paecilomyces lilacinus</name>
    <dbReference type="NCBI Taxonomy" id="33203"/>
    <lineage>
        <taxon>Eukaryota</taxon>
        <taxon>Fungi</taxon>
        <taxon>Dikarya</taxon>
        <taxon>Ascomycota</taxon>
        <taxon>Pezizomycotina</taxon>
        <taxon>Sordariomycetes</taxon>
        <taxon>Hypocreomycetidae</taxon>
        <taxon>Hypocreales</taxon>
        <taxon>Ophiocordycipitaceae</taxon>
        <taxon>Purpureocillium</taxon>
    </lineage>
</organism>
<name>A0ABR0BG62_PURLI</name>
<keyword evidence="3" id="KW-1185">Reference proteome</keyword>
<feature type="region of interest" description="Disordered" evidence="1">
    <location>
        <begin position="56"/>
        <end position="89"/>
    </location>
</feature>
<feature type="region of interest" description="Disordered" evidence="1">
    <location>
        <begin position="125"/>
        <end position="160"/>
    </location>
</feature>
<dbReference type="Proteomes" id="UP001287286">
    <property type="component" value="Unassembled WGS sequence"/>
</dbReference>
<reference evidence="2 3" key="1">
    <citation type="journal article" date="2024" name="Microbiol. Resour. Announc.">
        <title>Genome annotations for the ascomycete fungi Trichoderma harzianum, Trichoderma aggressivum, and Purpureocillium lilacinum.</title>
        <authorList>
            <person name="Beijen E.P.W."/>
            <person name="Ohm R.A."/>
        </authorList>
    </citation>
    <scope>NUCLEOTIDE SEQUENCE [LARGE SCALE GENOMIC DNA]</scope>
    <source>
        <strain evidence="2 3">CBS 150709</strain>
    </source>
</reference>
<accession>A0ABR0BG62</accession>